<dbReference type="AlphaFoldDB" id="A0A1B0FRD0"/>
<accession>A0A1B0FRD0</accession>
<sequence length="76" mass="8673">MNAVYRINKDKNILPDTQLVGDIKYAPRDACRKSLTTVFSSSNLPKSALWSILFDSVLQQQQCKHLIMIMNCQSEL</sequence>
<dbReference type="EMBL" id="CCAG010009677">
    <property type="status" value="NOT_ANNOTATED_CDS"/>
    <property type="molecule type" value="Genomic_DNA"/>
</dbReference>
<evidence type="ECO:0000313" key="2">
    <source>
        <dbReference type="Proteomes" id="UP000092444"/>
    </source>
</evidence>
<keyword evidence="2" id="KW-1185">Reference proteome</keyword>
<organism evidence="1 2">
    <name type="scientific">Glossina morsitans morsitans</name>
    <name type="common">Savannah tsetse fly</name>
    <dbReference type="NCBI Taxonomy" id="37546"/>
    <lineage>
        <taxon>Eukaryota</taxon>
        <taxon>Metazoa</taxon>
        <taxon>Ecdysozoa</taxon>
        <taxon>Arthropoda</taxon>
        <taxon>Hexapoda</taxon>
        <taxon>Insecta</taxon>
        <taxon>Pterygota</taxon>
        <taxon>Neoptera</taxon>
        <taxon>Endopterygota</taxon>
        <taxon>Diptera</taxon>
        <taxon>Brachycera</taxon>
        <taxon>Muscomorpha</taxon>
        <taxon>Hippoboscoidea</taxon>
        <taxon>Glossinidae</taxon>
        <taxon>Glossina</taxon>
    </lineage>
</organism>
<reference evidence="1" key="1">
    <citation type="submission" date="2020-05" db="UniProtKB">
        <authorList>
            <consortium name="EnsemblMetazoa"/>
        </authorList>
    </citation>
    <scope>IDENTIFICATION</scope>
    <source>
        <strain evidence="1">Yale</strain>
    </source>
</reference>
<dbReference type="VEuPathDB" id="VectorBase:GMOY006510"/>
<evidence type="ECO:0000313" key="1">
    <source>
        <dbReference type="EnsemblMetazoa" id="GMOY006510-PA"/>
    </source>
</evidence>
<dbReference type="Proteomes" id="UP000092444">
    <property type="component" value="Unassembled WGS sequence"/>
</dbReference>
<dbReference type="EnsemblMetazoa" id="GMOY006510-RA">
    <property type="protein sequence ID" value="GMOY006510-PA"/>
    <property type="gene ID" value="GMOY006510"/>
</dbReference>
<protein>
    <submittedName>
        <fullName evidence="1">Uncharacterized protein</fullName>
    </submittedName>
</protein>
<proteinExistence type="predicted"/>
<name>A0A1B0FRD0_GLOMM</name>